<dbReference type="Pfam" id="PF00014">
    <property type="entry name" value="Kunitz_BPTI"/>
    <property type="match status" value="1"/>
</dbReference>
<dbReference type="SMART" id="SM00131">
    <property type="entry name" value="KU"/>
    <property type="match status" value="1"/>
</dbReference>
<dbReference type="Gene3D" id="4.10.410.10">
    <property type="entry name" value="Pancreatic trypsin inhibitor Kunitz domain"/>
    <property type="match status" value="1"/>
</dbReference>
<dbReference type="PROSITE" id="PS50279">
    <property type="entry name" value="BPTI_KUNITZ_2"/>
    <property type="match status" value="1"/>
</dbReference>
<gene>
    <name evidence="3" type="ORF">OVN521_LOCUS41572</name>
</gene>
<comment type="caution">
    <text evidence="3">The sequence shown here is derived from an EMBL/GenBank/DDBJ whole genome shotgun (WGS) entry which is preliminary data.</text>
</comment>
<dbReference type="Proteomes" id="UP000663866">
    <property type="component" value="Unassembled WGS sequence"/>
</dbReference>
<reference evidence="3" key="1">
    <citation type="submission" date="2021-02" db="EMBL/GenBank/DDBJ databases">
        <authorList>
            <person name="Nowell W R."/>
        </authorList>
    </citation>
    <scope>NUCLEOTIDE SEQUENCE</scope>
</reference>
<evidence type="ECO:0000313" key="3">
    <source>
        <dbReference type="EMBL" id="CAF4515848.1"/>
    </source>
</evidence>
<dbReference type="FunFam" id="4.10.410.10:FF:000020">
    <property type="entry name" value="Collagen, type VI, alpha 3"/>
    <property type="match status" value="1"/>
</dbReference>
<dbReference type="InterPro" id="IPR036880">
    <property type="entry name" value="Kunitz_BPTI_sf"/>
</dbReference>
<organism evidence="3 4">
    <name type="scientific">Rotaria magnacalcarata</name>
    <dbReference type="NCBI Taxonomy" id="392030"/>
    <lineage>
        <taxon>Eukaryota</taxon>
        <taxon>Metazoa</taxon>
        <taxon>Spiralia</taxon>
        <taxon>Gnathifera</taxon>
        <taxon>Rotifera</taxon>
        <taxon>Eurotatoria</taxon>
        <taxon>Bdelloidea</taxon>
        <taxon>Philodinida</taxon>
        <taxon>Philodinidae</taxon>
        <taxon>Rotaria</taxon>
    </lineage>
</organism>
<dbReference type="GO" id="GO:0004867">
    <property type="term" value="F:serine-type endopeptidase inhibitor activity"/>
    <property type="evidence" value="ECO:0007669"/>
    <property type="project" value="InterPro"/>
</dbReference>
<evidence type="ECO:0000259" key="2">
    <source>
        <dbReference type="PROSITE" id="PS50279"/>
    </source>
</evidence>
<keyword evidence="4" id="KW-1185">Reference proteome</keyword>
<dbReference type="SUPFAM" id="SSF57362">
    <property type="entry name" value="BPTI-like"/>
    <property type="match status" value="1"/>
</dbReference>
<dbReference type="InterPro" id="IPR002223">
    <property type="entry name" value="Kunitz_BPTI"/>
</dbReference>
<evidence type="ECO:0000256" key="1">
    <source>
        <dbReference type="ARBA" id="ARBA00023157"/>
    </source>
</evidence>
<dbReference type="PRINTS" id="PR00759">
    <property type="entry name" value="BASICPTASE"/>
</dbReference>
<sequence>MVMTTEKIEVSSETINEHITSVIIDENVSTESNMHNATEAAIVEDSQENIDSITTEKVESSTTTEQIESITTTKFENITTQTTQTSTTTARSTLCVDQDFECCPDGKTYAKGSDFEGCNTTVARVPSTGKASSHTFAGVCELEKDAGSCSKYVNMWAYDRQQGKCVRFWYGNCEGNGNRFETEQQCQETCISPKGIGKDNRFFFSFRFKTNNSYFFL</sequence>
<name>A0A820WET6_9BILA</name>
<dbReference type="GO" id="GO:0005615">
    <property type="term" value="C:extracellular space"/>
    <property type="evidence" value="ECO:0007669"/>
    <property type="project" value="TreeGrafter"/>
</dbReference>
<protein>
    <recommendedName>
        <fullName evidence="2">BPTI/Kunitz inhibitor domain-containing protein</fullName>
    </recommendedName>
</protein>
<proteinExistence type="predicted"/>
<dbReference type="PANTHER" id="PTHR10083:SF375">
    <property type="entry name" value="BPTI_KUNITZ INHIBITOR DOMAIN-CONTAINING PROTEIN"/>
    <property type="match status" value="1"/>
</dbReference>
<feature type="domain" description="BPTI/Kunitz inhibitor" evidence="2">
    <location>
        <begin position="140"/>
        <end position="190"/>
    </location>
</feature>
<accession>A0A820WET6</accession>
<dbReference type="AlphaFoldDB" id="A0A820WET6"/>
<dbReference type="EMBL" id="CAJOBG010055522">
    <property type="protein sequence ID" value="CAF4515848.1"/>
    <property type="molecule type" value="Genomic_DNA"/>
</dbReference>
<evidence type="ECO:0000313" key="4">
    <source>
        <dbReference type="Proteomes" id="UP000663866"/>
    </source>
</evidence>
<keyword evidence="1" id="KW-1015">Disulfide bond</keyword>
<dbReference type="PANTHER" id="PTHR10083">
    <property type="entry name" value="KUNITZ-TYPE PROTEASE INHIBITOR-RELATED"/>
    <property type="match status" value="1"/>
</dbReference>
<dbReference type="InterPro" id="IPR050098">
    <property type="entry name" value="TFPI/VKTCI-like"/>
</dbReference>
<dbReference type="CDD" id="cd22635">
    <property type="entry name" value="Kunitz_papilin"/>
    <property type="match status" value="1"/>
</dbReference>